<accession>A0A9P6LES6</accession>
<feature type="region of interest" description="Disordered" evidence="1">
    <location>
        <begin position="96"/>
        <end position="116"/>
    </location>
</feature>
<gene>
    <name evidence="4" type="ORF">CkaCkLH20_12634</name>
</gene>
<dbReference type="PROSITE" id="PS51035">
    <property type="entry name" value="BAG"/>
    <property type="match status" value="1"/>
</dbReference>
<dbReference type="SUPFAM" id="SSF54236">
    <property type="entry name" value="Ubiquitin-like"/>
    <property type="match status" value="1"/>
</dbReference>
<dbReference type="PANTHER" id="PTHR14942">
    <property type="entry name" value="U11/U12 SMALL NUCLEAR RIBONUCLEOPROTEIN 25 KDA PROTEIN"/>
    <property type="match status" value="1"/>
</dbReference>
<feature type="compositionally biased region" description="Basic residues" evidence="1">
    <location>
        <begin position="239"/>
        <end position="252"/>
    </location>
</feature>
<dbReference type="Gene3D" id="1.20.58.120">
    <property type="entry name" value="BAG domain"/>
    <property type="match status" value="1"/>
</dbReference>
<dbReference type="Proteomes" id="UP000781932">
    <property type="component" value="Unassembled WGS sequence"/>
</dbReference>
<name>A0A9P6LES6_9PEZI</name>
<dbReference type="GO" id="GO:0005681">
    <property type="term" value="C:spliceosomal complex"/>
    <property type="evidence" value="ECO:0007669"/>
    <property type="project" value="TreeGrafter"/>
</dbReference>
<evidence type="ECO:0000256" key="1">
    <source>
        <dbReference type="SAM" id="MobiDB-lite"/>
    </source>
</evidence>
<proteinExistence type="predicted"/>
<comment type="caution">
    <text evidence="4">The sequence shown here is derived from an EMBL/GenBank/DDBJ whole genome shotgun (WGS) entry which is preliminary data.</text>
</comment>
<feature type="region of interest" description="Disordered" evidence="1">
    <location>
        <begin position="223"/>
        <end position="288"/>
    </location>
</feature>
<dbReference type="Pfam" id="PF02179">
    <property type="entry name" value="BAG"/>
    <property type="match status" value="1"/>
</dbReference>
<dbReference type="InterPro" id="IPR000626">
    <property type="entry name" value="Ubiquitin-like_dom"/>
</dbReference>
<feature type="compositionally biased region" description="Polar residues" evidence="1">
    <location>
        <begin position="255"/>
        <end position="265"/>
    </location>
</feature>
<dbReference type="GO" id="GO:0051087">
    <property type="term" value="F:protein-folding chaperone binding"/>
    <property type="evidence" value="ECO:0007669"/>
    <property type="project" value="InterPro"/>
</dbReference>
<dbReference type="EMBL" id="JAATWM020000063">
    <property type="protein sequence ID" value="KAF9869835.1"/>
    <property type="molecule type" value="Genomic_DNA"/>
</dbReference>
<feature type="domain" description="BAG" evidence="3">
    <location>
        <begin position="306"/>
        <end position="371"/>
    </location>
</feature>
<dbReference type="AlphaFoldDB" id="A0A9P6LES6"/>
<dbReference type="PROSITE" id="PS50053">
    <property type="entry name" value="UBIQUITIN_2"/>
    <property type="match status" value="1"/>
</dbReference>
<evidence type="ECO:0000313" key="5">
    <source>
        <dbReference type="Proteomes" id="UP000781932"/>
    </source>
</evidence>
<organism evidence="4 5">
    <name type="scientific">Colletotrichum karsti</name>
    <dbReference type="NCBI Taxonomy" id="1095194"/>
    <lineage>
        <taxon>Eukaryota</taxon>
        <taxon>Fungi</taxon>
        <taxon>Dikarya</taxon>
        <taxon>Ascomycota</taxon>
        <taxon>Pezizomycotina</taxon>
        <taxon>Sordariomycetes</taxon>
        <taxon>Hypocreomycetidae</taxon>
        <taxon>Glomerellales</taxon>
        <taxon>Glomerellaceae</taxon>
        <taxon>Colletotrichum</taxon>
        <taxon>Colletotrichum boninense species complex</taxon>
    </lineage>
</organism>
<dbReference type="InterPro" id="IPR029071">
    <property type="entry name" value="Ubiquitin-like_domsf"/>
</dbReference>
<evidence type="ECO:0000313" key="4">
    <source>
        <dbReference type="EMBL" id="KAF9869835.1"/>
    </source>
</evidence>
<dbReference type="SMART" id="SM00264">
    <property type="entry name" value="BAG"/>
    <property type="match status" value="1"/>
</dbReference>
<keyword evidence="5" id="KW-1185">Reference proteome</keyword>
<reference evidence="4" key="1">
    <citation type="submission" date="2020-03" db="EMBL/GenBank/DDBJ databases">
        <authorList>
            <person name="He L."/>
        </authorList>
    </citation>
    <scope>NUCLEOTIDE SEQUENCE</scope>
    <source>
        <strain evidence="4">CkLH20</strain>
    </source>
</reference>
<feature type="domain" description="Ubiquitin-like" evidence="2">
    <location>
        <begin position="149"/>
        <end position="201"/>
    </location>
</feature>
<dbReference type="RefSeq" id="XP_038739296.1">
    <property type="nucleotide sequence ID" value="XM_038895347.1"/>
</dbReference>
<dbReference type="OrthoDB" id="417450at2759"/>
<dbReference type="Gene3D" id="3.10.20.90">
    <property type="entry name" value="Phosphatidylinositol 3-kinase Catalytic Subunit, Chain A, domain 1"/>
    <property type="match status" value="1"/>
</dbReference>
<dbReference type="SUPFAM" id="SSF63491">
    <property type="entry name" value="BAG domain"/>
    <property type="match status" value="1"/>
</dbReference>
<evidence type="ECO:0000259" key="2">
    <source>
        <dbReference type="PROSITE" id="PS50053"/>
    </source>
</evidence>
<dbReference type="InterPro" id="IPR039690">
    <property type="entry name" value="SNRNP25"/>
</dbReference>
<evidence type="ECO:0000259" key="3">
    <source>
        <dbReference type="PROSITE" id="PS51035"/>
    </source>
</evidence>
<reference evidence="4" key="2">
    <citation type="submission" date="2020-11" db="EMBL/GenBank/DDBJ databases">
        <title>Whole genome sequencing of Colletotrichum sp.</title>
        <authorList>
            <person name="Li H."/>
        </authorList>
    </citation>
    <scope>NUCLEOTIDE SEQUENCE</scope>
    <source>
        <strain evidence="4">CkLH20</strain>
    </source>
</reference>
<dbReference type="PANTHER" id="PTHR14942:SF0">
    <property type="entry name" value="U11_U12 SMALL NUCLEAR RIBONUCLEOPROTEIN 25 KDA PROTEIN"/>
    <property type="match status" value="1"/>
</dbReference>
<sequence>MLPTTLQVYLDKSIANLATVIADSSDYVSDKTGVDPNIILYSTLGCILLAVPLTMSRYGWSTNRDQISPYGSGLSGVPDVRDEDFSYITTEDLQSSSLDGSVPTRSYAHNPRRSNTHVPEDDVLLVKHKGVTYPSKFPAYAIGDGKLRVRDVRDRVGVLLELSERRARRVKLLYKGRQLKEPAAPVRDYGVKNNSEVMVVLPEGEDPESSEDSDEEMVIVAGDGASAVGSTGGTDDGKKRRKKKGRKSKKGKSSNNTSPRDSASNLGVPPANVGRSPSPVRQASGPHAKLDAIATHFETELLPLCDQFIAAPPPDPKKREDEHRKLSETTMQHVLLKLDEVETEGDQEARAKRKALVQHVQDVLKRLDSRLR</sequence>
<protein>
    <submittedName>
        <fullName evidence="4">BAG domain-containing protein</fullName>
    </submittedName>
</protein>
<dbReference type="GeneID" id="62168421"/>
<dbReference type="GO" id="GO:0000398">
    <property type="term" value="P:mRNA splicing, via spliceosome"/>
    <property type="evidence" value="ECO:0007669"/>
    <property type="project" value="InterPro"/>
</dbReference>
<dbReference type="InterPro" id="IPR036533">
    <property type="entry name" value="BAG_dom_sf"/>
</dbReference>
<dbReference type="InterPro" id="IPR003103">
    <property type="entry name" value="BAG_domain"/>
</dbReference>